<gene>
    <name evidence="1" type="ORF">PXEA_LOCUS7942</name>
</gene>
<comment type="caution">
    <text evidence="1">The sequence shown here is derived from an EMBL/GenBank/DDBJ whole genome shotgun (WGS) entry which is preliminary data.</text>
</comment>
<sequence length="97" mass="10126">MPVSSHSPLSVVPPVPVSVRASSREVVMQLTRVSEERGKIRDYHLVVAPVHLATTHPDGVSIEKVSCNPRACPPEGRRHVVTGVGVGGTGSVGSLGN</sequence>
<protein>
    <submittedName>
        <fullName evidence="1">Uncharacterized protein</fullName>
    </submittedName>
</protein>
<organism evidence="1 2">
    <name type="scientific">Protopolystoma xenopodis</name>
    <dbReference type="NCBI Taxonomy" id="117903"/>
    <lineage>
        <taxon>Eukaryota</taxon>
        <taxon>Metazoa</taxon>
        <taxon>Spiralia</taxon>
        <taxon>Lophotrochozoa</taxon>
        <taxon>Platyhelminthes</taxon>
        <taxon>Monogenea</taxon>
        <taxon>Polyopisthocotylea</taxon>
        <taxon>Polystomatidea</taxon>
        <taxon>Polystomatidae</taxon>
        <taxon>Protopolystoma</taxon>
    </lineage>
</organism>
<evidence type="ECO:0000313" key="1">
    <source>
        <dbReference type="EMBL" id="VEL14502.1"/>
    </source>
</evidence>
<accession>A0A3S5A8D3</accession>
<dbReference type="AlphaFoldDB" id="A0A3S5A8D3"/>
<proteinExistence type="predicted"/>
<dbReference type="Proteomes" id="UP000784294">
    <property type="component" value="Unassembled WGS sequence"/>
</dbReference>
<dbReference type="EMBL" id="CAAALY010021367">
    <property type="protein sequence ID" value="VEL14502.1"/>
    <property type="molecule type" value="Genomic_DNA"/>
</dbReference>
<keyword evidence="2" id="KW-1185">Reference proteome</keyword>
<reference evidence="1" key="1">
    <citation type="submission" date="2018-11" db="EMBL/GenBank/DDBJ databases">
        <authorList>
            <consortium name="Pathogen Informatics"/>
        </authorList>
    </citation>
    <scope>NUCLEOTIDE SEQUENCE</scope>
</reference>
<evidence type="ECO:0000313" key="2">
    <source>
        <dbReference type="Proteomes" id="UP000784294"/>
    </source>
</evidence>
<name>A0A3S5A8D3_9PLAT</name>